<dbReference type="EMBL" id="NCKV01023128">
    <property type="protein sequence ID" value="RWS19741.1"/>
    <property type="molecule type" value="Genomic_DNA"/>
</dbReference>
<evidence type="ECO:0000313" key="1">
    <source>
        <dbReference type="EMBL" id="RWS19741.1"/>
    </source>
</evidence>
<dbReference type="STRING" id="299467.A0A443RWJ4"/>
<reference evidence="1 2" key="1">
    <citation type="journal article" date="2018" name="Gigascience">
        <title>Genomes of trombidid mites reveal novel predicted allergens and laterally-transferred genes associated with secondary metabolism.</title>
        <authorList>
            <person name="Dong X."/>
            <person name="Chaisiri K."/>
            <person name="Xia D."/>
            <person name="Armstrong S.D."/>
            <person name="Fang Y."/>
            <person name="Donnelly M.J."/>
            <person name="Kadowaki T."/>
            <person name="McGarry J.W."/>
            <person name="Darby A.C."/>
            <person name="Makepeace B.L."/>
        </authorList>
    </citation>
    <scope>NUCLEOTIDE SEQUENCE [LARGE SCALE GENOMIC DNA]</scope>
    <source>
        <strain evidence="1">UoL-UT</strain>
    </source>
</reference>
<protein>
    <submittedName>
        <fullName evidence="1">Puromycin-sensitive aminopeptidase-like protein</fullName>
    </submittedName>
</protein>
<sequence>MPSCLQTIEKPPFHRLPKSVIPKLYSLTLNPDLQKFTFDGTVVIDVNVVNSTNTTLLNALDL</sequence>
<proteinExistence type="predicted"/>
<gene>
    <name evidence="1" type="ORF">B4U80_14379</name>
</gene>
<dbReference type="InterPro" id="IPR042097">
    <property type="entry name" value="Aminopeptidase_N-like_N_sf"/>
</dbReference>
<dbReference type="Proteomes" id="UP000288716">
    <property type="component" value="Unassembled WGS sequence"/>
</dbReference>
<organism evidence="1 2">
    <name type="scientific">Leptotrombidium deliense</name>
    <dbReference type="NCBI Taxonomy" id="299467"/>
    <lineage>
        <taxon>Eukaryota</taxon>
        <taxon>Metazoa</taxon>
        <taxon>Ecdysozoa</taxon>
        <taxon>Arthropoda</taxon>
        <taxon>Chelicerata</taxon>
        <taxon>Arachnida</taxon>
        <taxon>Acari</taxon>
        <taxon>Acariformes</taxon>
        <taxon>Trombidiformes</taxon>
        <taxon>Prostigmata</taxon>
        <taxon>Anystina</taxon>
        <taxon>Parasitengona</taxon>
        <taxon>Trombiculoidea</taxon>
        <taxon>Trombiculidae</taxon>
        <taxon>Leptotrombidium</taxon>
    </lineage>
</organism>
<dbReference type="GO" id="GO:0004177">
    <property type="term" value="F:aminopeptidase activity"/>
    <property type="evidence" value="ECO:0007669"/>
    <property type="project" value="UniProtKB-KW"/>
</dbReference>
<evidence type="ECO:0000313" key="2">
    <source>
        <dbReference type="Proteomes" id="UP000288716"/>
    </source>
</evidence>
<dbReference type="VEuPathDB" id="VectorBase:LDEU012299"/>
<accession>A0A443RWJ4</accession>
<dbReference type="AlphaFoldDB" id="A0A443RWJ4"/>
<dbReference type="SUPFAM" id="SSF63737">
    <property type="entry name" value="Leukotriene A4 hydrolase N-terminal domain"/>
    <property type="match status" value="1"/>
</dbReference>
<keyword evidence="1" id="KW-0645">Protease</keyword>
<keyword evidence="2" id="KW-1185">Reference proteome</keyword>
<name>A0A443RWJ4_9ACAR</name>
<feature type="non-terminal residue" evidence="1">
    <location>
        <position position="62"/>
    </location>
</feature>
<dbReference type="Gene3D" id="2.60.40.1730">
    <property type="entry name" value="tricorn interacting facor f3 domain"/>
    <property type="match status" value="1"/>
</dbReference>
<comment type="caution">
    <text evidence="1">The sequence shown here is derived from an EMBL/GenBank/DDBJ whole genome shotgun (WGS) entry which is preliminary data.</text>
</comment>
<keyword evidence="1" id="KW-0031">Aminopeptidase</keyword>
<keyword evidence="1" id="KW-0378">Hydrolase</keyword>